<gene>
    <name evidence="8" type="ORF">DASB73_043140</name>
</gene>
<evidence type="ECO:0000313" key="9">
    <source>
        <dbReference type="Proteomes" id="UP001362899"/>
    </source>
</evidence>
<dbReference type="PANTHER" id="PTHR11266">
    <property type="entry name" value="PEROXISOMAL MEMBRANE PROTEIN 2, PXMP2 MPV17"/>
    <property type="match status" value="1"/>
</dbReference>
<dbReference type="GO" id="GO:0005739">
    <property type="term" value="C:mitochondrion"/>
    <property type="evidence" value="ECO:0007669"/>
    <property type="project" value="TreeGrafter"/>
</dbReference>
<name>A0AAV5RRU1_STABA</name>
<sequence>MKFRSYYSQHPLLTIALTNLLLMGLADSLAQTINSIGNSYDFEEDNNPFMKFVLDKGRMKQVWLDEAEDDLAMLGLADDYGDGTTIGPVQSFQRVSNCYLEFDFRRWAFFSWWGLSISALQSTWYAFLRSAYSEDAKIITIVQRVLADQLFYSPIMLACFLFYLGVIVERQPPSILHESFFWEKYIHTLSLNLSIWPLAQFVNFLLIPNALQIPFSSCISVLWNTYLSLNTQ</sequence>
<protein>
    <submittedName>
        <fullName evidence="8">Uncharacterized protein</fullName>
    </submittedName>
</protein>
<reference evidence="8 9" key="1">
    <citation type="journal article" date="2023" name="Elife">
        <title>Identification of key yeast species and microbe-microbe interactions impacting larval growth of Drosophila in the wild.</title>
        <authorList>
            <person name="Mure A."/>
            <person name="Sugiura Y."/>
            <person name="Maeda R."/>
            <person name="Honda K."/>
            <person name="Sakurai N."/>
            <person name="Takahashi Y."/>
            <person name="Watada M."/>
            <person name="Katoh T."/>
            <person name="Gotoh A."/>
            <person name="Gotoh Y."/>
            <person name="Taniguchi I."/>
            <person name="Nakamura K."/>
            <person name="Hayashi T."/>
            <person name="Katayama T."/>
            <person name="Uemura T."/>
            <person name="Hattori Y."/>
        </authorList>
    </citation>
    <scope>NUCLEOTIDE SEQUENCE [LARGE SCALE GENOMIC DNA]</scope>
    <source>
        <strain evidence="8 9">SB-73</strain>
    </source>
</reference>
<evidence type="ECO:0000256" key="1">
    <source>
        <dbReference type="ARBA" id="ARBA00004141"/>
    </source>
</evidence>
<accession>A0AAV5RRU1</accession>
<dbReference type="Proteomes" id="UP001362899">
    <property type="component" value="Unassembled WGS sequence"/>
</dbReference>
<keyword evidence="5 6" id="KW-0472">Membrane</keyword>
<keyword evidence="3 6" id="KW-0812">Transmembrane</keyword>
<keyword evidence="4 6" id="KW-1133">Transmembrane helix</keyword>
<organism evidence="8 9">
    <name type="scientific">Starmerella bacillaris</name>
    <name type="common">Yeast</name>
    <name type="synonym">Candida zemplinina</name>
    <dbReference type="NCBI Taxonomy" id="1247836"/>
    <lineage>
        <taxon>Eukaryota</taxon>
        <taxon>Fungi</taxon>
        <taxon>Dikarya</taxon>
        <taxon>Ascomycota</taxon>
        <taxon>Saccharomycotina</taxon>
        <taxon>Dipodascomycetes</taxon>
        <taxon>Dipodascales</taxon>
        <taxon>Trichomonascaceae</taxon>
        <taxon>Starmerella</taxon>
    </lineage>
</organism>
<feature type="chain" id="PRO_5043585347" evidence="7">
    <location>
        <begin position="31"/>
        <end position="232"/>
    </location>
</feature>
<keyword evidence="9" id="KW-1185">Reference proteome</keyword>
<evidence type="ECO:0000256" key="6">
    <source>
        <dbReference type="RuleBase" id="RU363053"/>
    </source>
</evidence>
<proteinExistence type="inferred from homology"/>
<dbReference type="AlphaFoldDB" id="A0AAV5RRU1"/>
<evidence type="ECO:0000256" key="3">
    <source>
        <dbReference type="ARBA" id="ARBA00022692"/>
    </source>
</evidence>
<evidence type="ECO:0000256" key="5">
    <source>
        <dbReference type="ARBA" id="ARBA00023136"/>
    </source>
</evidence>
<dbReference type="EMBL" id="BTGC01000008">
    <property type="protein sequence ID" value="GMM53351.1"/>
    <property type="molecule type" value="Genomic_DNA"/>
</dbReference>
<comment type="subcellular location">
    <subcellularLocation>
        <location evidence="1">Membrane</location>
        <topology evidence="1">Multi-pass membrane protein</topology>
    </subcellularLocation>
</comment>
<dbReference type="PANTHER" id="PTHR11266:SF50">
    <property type="entry name" value="VACUOLAR MEMBRANE PROTEIN YOR292C"/>
    <property type="match status" value="1"/>
</dbReference>
<dbReference type="Pfam" id="PF04117">
    <property type="entry name" value="Mpv17_PMP22"/>
    <property type="match status" value="1"/>
</dbReference>
<feature type="transmembrane region" description="Helical" evidence="6">
    <location>
        <begin position="149"/>
        <end position="168"/>
    </location>
</feature>
<evidence type="ECO:0000256" key="2">
    <source>
        <dbReference type="ARBA" id="ARBA00006824"/>
    </source>
</evidence>
<evidence type="ECO:0000256" key="7">
    <source>
        <dbReference type="SAM" id="SignalP"/>
    </source>
</evidence>
<feature type="transmembrane region" description="Helical" evidence="6">
    <location>
        <begin position="109"/>
        <end position="128"/>
    </location>
</feature>
<comment type="caution">
    <text evidence="8">The sequence shown here is derived from an EMBL/GenBank/DDBJ whole genome shotgun (WGS) entry which is preliminary data.</text>
</comment>
<comment type="similarity">
    <text evidence="2 6">Belongs to the peroxisomal membrane protein PXMP2/4 family.</text>
</comment>
<evidence type="ECO:0000313" key="8">
    <source>
        <dbReference type="EMBL" id="GMM53351.1"/>
    </source>
</evidence>
<feature type="signal peptide" evidence="7">
    <location>
        <begin position="1"/>
        <end position="30"/>
    </location>
</feature>
<dbReference type="GO" id="GO:0016020">
    <property type="term" value="C:membrane"/>
    <property type="evidence" value="ECO:0007669"/>
    <property type="project" value="UniProtKB-SubCell"/>
</dbReference>
<evidence type="ECO:0000256" key="4">
    <source>
        <dbReference type="ARBA" id="ARBA00022989"/>
    </source>
</evidence>
<keyword evidence="7" id="KW-0732">Signal</keyword>
<dbReference type="InterPro" id="IPR007248">
    <property type="entry name" value="Mpv17_PMP22"/>
</dbReference>